<dbReference type="OrthoDB" id="568194at2759"/>
<keyword evidence="5" id="KW-1185">Reference proteome</keyword>
<feature type="region of interest" description="Disordered" evidence="1">
    <location>
        <begin position="64"/>
        <end position="83"/>
    </location>
</feature>
<dbReference type="EMBL" id="JANBTX010000004">
    <property type="protein sequence ID" value="KAJ2691094.1"/>
    <property type="molecule type" value="Genomic_DNA"/>
</dbReference>
<dbReference type="Proteomes" id="UP001151516">
    <property type="component" value="Unassembled WGS sequence"/>
</dbReference>
<feature type="domain" description="SCP" evidence="3">
    <location>
        <begin position="96"/>
        <end position="194"/>
    </location>
</feature>
<dbReference type="SUPFAM" id="SSF55797">
    <property type="entry name" value="PR-1-like"/>
    <property type="match status" value="1"/>
</dbReference>
<dbReference type="InterPro" id="IPR035940">
    <property type="entry name" value="CAP_sf"/>
</dbReference>
<evidence type="ECO:0000256" key="1">
    <source>
        <dbReference type="SAM" id="MobiDB-lite"/>
    </source>
</evidence>
<comment type="caution">
    <text evidence="4">The sequence shown here is derived from an EMBL/GenBank/DDBJ whole genome shotgun (WGS) entry which is preliminary data.</text>
</comment>
<name>A0A9W8GSJ6_9FUNG</name>
<reference evidence="4" key="1">
    <citation type="submission" date="2022-07" db="EMBL/GenBank/DDBJ databases">
        <title>Phylogenomic reconstructions and comparative analyses of Kickxellomycotina fungi.</title>
        <authorList>
            <person name="Reynolds N.K."/>
            <person name="Stajich J.E."/>
            <person name="Barry K."/>
            <person name="Grigoriev I.V."/>
            <person name="Crous P."/>
            <person name="Smith M.E."/>
        </authorList>
    </citation>
    <scope>NUCLEOTIDE SEQUENCE</scope>
    <source>
        <strain evidence="4">CBS 109367</strain>
    </source>
</reference>
<feature type="chain" id="PRO_5040993607" description="SCP domain-containing protein" evidence="2">
    <location>
        <begin position="23"/>
        <end position="207"/>
    </location>
</feature>
<dbReference type="PANTHER" id="PTHR31157">
    <property type="entry name" value="SCP DOMAIN-CONTAINING PROTEIN"/>
    <property type="match status" value="1"/>
</dbReference>
<protein>
    <recommendedName>
        <fullName evidence="3">SCP domain-containing protein</fullName>
    </recommendedName>
</protein>
<dbReference type="Gene3D" id="3.40.33.10">
    <property type="entry name" value="CAP"/>
    <property type="match status" value="1"/>
</dbReference>
<proteinExistence type="predicted"/>
<evidence type="ECO:0000313" key="4">
    <source>
        <dbReference type="EMBL" id="KAJ2691094.1"/>
    </source>
</evidence>
<organism evidence="4 5">
    <name type="scientific">Coemansia spiralis</name>
    <dbReference type="NCBI Taxonomy" id="417178"/>
    <lineage>
        <taxon>Eukaryota</taxon>
        <taxon>Fungi</taxon>
        <taxon>Fungi incertae sedis</taxon>
        <taxon>Zoopagomycota</taxon>
        <taxon>Kickxellomycotina</taxon>
        <taxon>Kickxellomycetes</taxon>
        <taxon>Kickxellales</taxon>
        <taxon>Kickxellaceae</taxon>
        <taxon>Coemansia</taxon>
    </lineage>
</organism>
<dbReference type="AlphaFoldDB" id="A0A9W8GSJ6"/>
<feature type="signal peptide" evidence="2">
    <location>
        <begin position="1"/>
        <end position="22"/>
    </location>
</feature>
<dbReference type="Pfam" id="PF00188">
    <property type="entry name" value="CAP"/>
    <property type="match status" value="1"/>
</dbReference>
<dbReference type="InterPro" id="IPR014044">
    <property type="entry name" value="CAP_dom"/>
</dbReference>
<accession>A0A9W8GSJ6</accession>
<dbReference type="PANTHER" id="PTHR31157:SF1">
    <property type="entry name" value="SCP DOMAIN-CONTAINING PROTEIN"/>
    <property type="match status" value="1"/>
</dbReference>
<evidence type="ECO:0000259" key="3">
    <source>
        <dbReference type="Pfam" id="PF00188"/>
    </source>
</evidence>
<gene>
    <name evidence="4" type="ORF">IWW39_000302</name>
</gene>
<evidence type="ECO:0000256" key="2">
    <source>
        <dbReference type="SAM" id="SignalP"/>
    </source>
</evidence>
<evidence type="ECO:0000313" key="5">
    <source>
        <dbReference type="Proteomes" id="UP001151516"/>
    </source>
</evidence>
<keyword evidence="2" id="KW-0732">Signal</keyword>
<sequence length="207" mass="22984">MVKFLSSIAIVAVALIGSLVSAAPLEVVDGLARRDYHEVNPNTYYTQAPKTVTVTVTRYRDRYRTSDYTSSEPSSYVSTTPEPPTQFPDWQNQMLAQVNSIRAAAGKPPLKLDSRMNAMAQDHSEYQDRINKMTHDDSAGSLGQRCTNNGIQWRGVAENVAWNYPDVSSVVTGWKNSGGHYANMVGDYNIVGFGESDKYWTQDFAKA</sequence>
<dbReference type="CDD" id="cd05379">
    <property type="entry name" value="CAP_bacterial"/>
    <property type="match status" value="1"/>
</dbReference>